<dbReference type="KEGG" id="nei:BG910_10090"/>
<dbReference type="EMBL" id="CP022278">
    <property type="protein sequence ID" value="ASK28031.1"/>
    <property type="molecule type" value="Genomic_DNA"/>
</dbReference>
<evidence type="ECO:0000313" key="4">
    <source>
        <dbReference type="Proteomes" id="UP000198238"/>
    </source>
</evidence>
<dbReference type="Proteomes" id="UP000198238">
    <property type="component" value="Chromosome"/>
</dbReference>
<evidence type="ECO:0000313" key="3">
    <source>
        <dbReference type="EMBL" id="ASK28031.1"/>
    </source>
</evidence>
<dbReference type="OrthoDB" id="9124618at2"/>
<gene>
    <name evidence="3" type="ORF">BG910_10090</name>
</gene>
<dbReference type="PANTHER" id="PTHR30537">
    <property type="entry name" value="HTH-TYPE TRANSCRIPTIONAL REGULATOR"/>
    <property type="match status" value="1"/>
</dbReference>
<dbReference type="InterPro" id="IPR005119">
    <property type="entry name" value="LysR_subst-bd"/>
</dbReference>
<dbReference type="GO" id="GO:0003700">
    <property type="term" value="F:DNA-binding transcription factor activity"/>
    <property type="evidence" value="ECO:0007669"/>
    <property type="project" value="TreeGrafter"/>
</dbReference>
<evidence type="ECO:0000259" key="2">
    <source>
        <dbReference type="Pfam" id="PF03466"/>
    </source>
</evidence>
<dbReference type="GO" id="GO:0043565">
    <property type="term" value="F:sequence-specific DNA binding"/>
    <property type="evidence" value="ECO:0007669"/>
    <property type="project" value="TreeGrafter"/>
</dbReference>
<keyword evidence="4" id="KW-1185">Reference proteome</keyword>
<organism evidence="3 4">
    <name type="scientific">Neisseria chenwenguii</name>
    <dbReference type="NCBI Taxonomy" id="1853278"/>
    <lineage>
        <taxon>Bacteria</taxon>
        <taxon>Pseudomonadati</taxon>
        <taxon>Pseudomonadota</taxon>
        <taxon>Betaproteobacteria</taxon>
        <taxon>Neisseriales</taxon>
        <taxon>Neisseriaceae</taxon>
        <taxon>Neisseria</taxon>
    </lineage>
</organism>
<comment type="similarity">
    <text evidence="1">Belongs to the LysR transcriptional regulatory family.</text>
</comment>
<dbReference type="Gene3D" id="3.40.190.290">
    <property type="match status" value="1"/>
</dbReference>
<dbReference type="Gene3D" id="3.40.190.10">
    <property type="entry name" value="Periplasmic binding protein-like II"/>
    <property type="match status" value="1"/>
</dbReference>
<dbReference type="AlphaFoldDB" id="A0A220S3F5"/>
<sequence length="182" mass="20389">MNLTASPAFAAKWLLPRLEDFHNRHPDLDVLLNTSAQSLNLPAERIGIRYGKGGWPGLTAEKWLDETLFPVCSPHFLNTHSVSSPADLLNLPLIHDISMPSESGFLGWNDWFATARSVMAEDDLRAGRLVRLFPETGCLSALTYYLVYRPNSAASKKIRAFREWMLEQAAPFQTAQMPPHAV</sequence>
<dbReference type="PANTHER" id="PTHR30537:SF79">
    <property type="entry name" value="TRANSCRIPTIONAL REGULATOR-RELATED"/>
    <property type="match status" value="1"/>
</dbReference>
<accession>A0A220S3F5</accession>
<dbReference type="GO" id="GO:0006351">
    <property type="term" value="P:DNA-templated transcription"/>
    <property type="evidence" value="ECO:0007669"/>
    <property type="project" value="TreeGrafter"/>
</dbReference>
<proteinExistence type="inferred from homology"/>
<dbReference type="Pfam" id="PF03466">
    <property type="entry name" value="LysR_substrate"/>
    <property type="match status" value="1"/>
</dbReference>
<dbReference type="SUPFAM" id="SSF53850">
    <property type="entry name" value="Periplasmic binding protein-like II"/>
    <property type="match status" value="1"/>
</dbReference>
<dbReference type="InterPro" id="IPR058163">
    <property type="entry name" value="LysR-type_TF_proteobact-type"/>
</dbReference>
<dbReference type="RefSeq" id="WP_089036723.1">
    <property type="nucleotide sequence ID" value="NZ_CP022278.1"/>
</dbReference>
<dbReference type="CDD" id="cd08432">
    <property type="entry name" value="PBP2_GcdR_TrpI_HvrB_AmpR_like"/>
    <property type="match status" value="1"/>
</dbReference>
<name>A0A220S3F5_9NEIS</name>
<evidence type="ECO:0000256" key="1">
    <source>
        <dbReference type="ARBA" id="ARBA00009437"/>
    </source>
</evidence>
<protein>
    <recommendedName>
        <fullName evidence="2">LysR substrate-binding domain-containing protein</fullName>
    </recommendedName>
</protein>
<feature type="domain" description="LysR substrate-binding" evidence="2">
    <location>
        <begin position="2"/>
        <end position="112"/>
    </location>
</feature>
<reference evidence="3 4" key="1">
    <citation type="submission" date="2017-06" db="EMBL/GenBank/DDBJ databases">
        <title>Neisseria chenwenguii sp. nov., isolated from the intestinal contents of Tibetan Plateau Pika in Yushu, Qinghai Province, China.</title>
        <authorList>
            <person name="Zhang G."/>
        </authorList>
    </citation>
    <scope>NUCLEOTIDE SEQUENCE [LARGE SCALE GENOMIC DNA]</scope>
    <source>
        <strain evidence="3 4">10023</strain>
    </source>
</reference>